<evidence type="ECO:0000313" key="7">
    <source>
        <dbReference type="Proteomes" id="UP000242520"/>
    </source>
</evidence>
<keyword evidence="3" id="KW-0963">Cytoplasm</keyword>
<dbReference type="GO" id="GO:0044780">
    <property type="term" value="P:bacterial-type flagellum assembly"/>
    <property type="evidence" value="ECO:0007669"/>
    <property type="project" value="InterPro"/>
</dbReference>
<dbReference type="CDD" id="cd16098">
    <property type="entry name" value="FliS"/>
    <property type="match status" value="1"/>
</dbReference>
<dbReference type="PANTHER" id="PTHR34773:SF1">
    <property type="entry name" value="FLAGELLAR SECRETION CHAPERONE FLIS"/>
    <property type="match status" value="1"/>
</dbReference>
<dbReference type="NCBIfam" id="TIGR00208">
    <property type="entry name" value="fliS"/>
    <property type="match status" value="1"/>
</dbReference>
<reference evidence="7" key="1">
    <citation type="submission" date="2016-11" db="EMBL/GenBank/DDBJ databases">
        <authorList>
            <person name="Varghese N."/>
            <person name="Submissions S."/>
        </authorList>
    </citation>
    <scope>NUCLEOTIDE SEQUENCE [LARGE SCALE GENOMIC DNA]</scope>
    <source>
        <strain evidence="7">DSM 15285</strain>
    </source>
</reference>
<dbReference type="STRING" id="1123350.SAMN02744040_01699"/>
<gene>
    <name evidence="6" type="ORF">SAMN02744040_01699</name>
</gene>
<dbReference type="AlphaFoldDB" id="A0A1M5SC36"/>
<dbReference type="GO" id="GO:0005829">
    <property type="term" value="C:cytosol"/>
    <property type="evidence" value="ECO:0007669"/>
    <property type="project" value="UniProtKB-SubCell"/>
</dbReference>
<comment type="subcellular location">
    <subcellularLocation>
        <location evidence="1">Cytoplasm</location>
        <location evidence="1">Cytosol</location>
    </subcellularLocation>
</comment>
<dbReference type="InterPro" id="IPR036584">
    <property type="entry name" value="FliS_sf"/>
</dbReference>
<evidence type="ECO:0000313" key="6">
    <source>
        <dbReference type="EMBL" id="SHH36010.1"/>
    </source>
</evidence>
<sequence>MIEKEYLASRVATANEAQLVAILYEGLIDTLKESIDYIGDKQNFNKSINKCRDIIAEFIATLKGDSEIANNYRSLYLYINKLITDADIKKDKTKLEEAIKIVTPLYEGWNELGEKMYRENIDKNKGPRVVAGMTYGKGYINDYVVNSENRWEKG</sequence>
<dbReference type="EMBL" id="FQXH01000019">
    <property type="protein sequence ID" value="SHH36010.1"/>
    <property type="molecule type" value="Genomic_DNA"/>
</dbReference>
<keyword evidence="7" id="KW-1185">Reference proteome</keyword>
<dbReference type="RefSeq" id="WP_072725530.1">
    <property type="nucleotide sequence ID" value="NZ_FQXH01000019.1"/>
</dbReference>
<dbReference type="PANTHER" id="PTHR34773">
    <property type="entry name" value="FLAGELLAR SECRETION CHAPERONE FLIS"/>
    <property type="match status" value="1"/>
</dbReference>
<evidence type="ECO:0000256" key="2">
    <source>
        <dbReference type="ARBA" id="ARBA00008787"/>
    </source>
</evidence>
<keyword evidence="5" id="KW-0143">Chaperone</keyword>
<dbReference type="Gene3D" id="1.20.120.340">
    <property type="entry name" value="Flagellar protein FliS"/>
    <property type="match status" value="1"/>
</dbReference>
<evidence type="ECO:0000256" key="4">
    <source>
        <dbReference type="ARBA" id="ARBA00022795"/>
    </source>
</evidence>
<dbReference type="GO" id="GO:0071973">
    <property type="term" value="P:bacterial-type flagellum-dependent cell motility"/>
    <property type="evidence" value="ECO:0007669"/>
    <property type="project" value="TreeGrafter"/>
</dbReference>
<dbReference type="Pfam" id="PF02561">
    <property type="entry name" value="FliS"/>
    <property type="match status" value="1"/>
</dbReference>
<accession>A0A1M5SC36</accession>
<evidence type="ECO:0000256" key="5">
    <source>
        <dbReference type="ARBA" id="ARBA00023186"/>
    </source>
</evidence>
<organism evidence="6 7">
    <name type="scientific">Tepidibacter thalassicus DSM 15285</name>
    <dbReference type="NCBI Taxonomy" id="1123350"/>
    <lineage>
        <taxon>Bacteria</taxon>
        <taxon>Bacillati</taxon>
        <taxon>Bacillota</taxon>
        <taxon>Clostridia</taxon>
        <taxon>Peptostreptococcales</taxon>
        <taxon>Peptostreptococcaceae</taxon>
        <taxon>Tepidibacter</taxon>
    </lineage>
</organism>
<dbReference type="Proteomes" id="UP000242520">
    <property type="component" value="Unassembled WGS sequence"/>
</dbReference>
<dbReference type="InterPro" id="IPR003713">
    <property type="entry name" value="FliS"/>
</dbReference>
<dbReference type="OrthoDB" id="1767099at2"/>
<keyword evidence="6" id="KW-0282">Flagellum</keyword>
<protein>
    <submittedName>
        <fullName evidence="6">Flagellar protein FliS</fullName>
    </submittedName>
</protein>
<evidence type="ECO:0000256" key="1">
    <source>
        <dbReference type="ARBA" id="ARBA00004514"/>
    </source>
</evidence>
<comment type="similarity">
    <text evidence="2">Belongs to the FliS family.</text>
</comment>
<keyword evidence="6" id="KW-0969">Cilium</keyword>
<keyword evidence="4" id="KW-1005">Bacterial flagellum biogenesis</keyword>
<keyword evidence="6" id="KW-0966">Cell projection</keyword>
<dbReference type="SUPFAM" id="SSF101116">
    <property type="entry name" value="Flagellar export chaperone FliS"/>
    <property type="match status" value="1"/>
</dbReference>
<proteinExistence type="inferred from homology"/>
<name>A0A1M5SC36_9FIRM</name>
<evidence type="ECO:0000256" key="3">
    <source>
        <dbReference type="ARBA" id="ARBA00022490"/>
    </source>
</evidence>